<dbReference type="Proteomes" id="UP001162501">
    <property type="component" value="Chromosome 2"/>
</dbReference>
<sequence length="98" mass="10578">MSPAGSVQLGARSPLNTVTMKPFSSMAANDSRKKMTLKINVGKAGIFSRQLCKALPPQPSGSPLLPSIRPLLCLPVSSPHHHTLRFPEERSCLQGARF</sequence>
<dbReference type="EMBL" id="OX596086">
    <property type="protein sequence ID" value="CAM9933993.1"/>
    <property type="molecule type" value="Genomic_DNA"/>
</dbReference>
<reference evidence="1" key="1">
    <citation type="submission" date="2023-05" db="EMBL/GenBank/DDBJ databases">
        <authorList>
            <consortium name="ELIXIR-Norway"/>
        </authorList>
    </citation>
    <scope>NUCLEOTIDE SEQUENCE</scope>
</reference>
<reference evidence="1" key="2">
    <citation type="submission" date="2025-03" db="EMBL/GenBank/DDBJ databases">
        <authorList>
            <consortium name="ELIXIR-Norway"/>
            <consortium name="Elixir Norway"/>
        </authorList>
    </citation>
    <scope>NUCLEOTIDE SEQUENCE</scope>
</reference>
<gene>
    <name evidence="1" type="ORF">MRATA1EN22A_LOCUS9579</name>
</gene>
<name>A0AC59YRM8_RANTA</name>
<evidence type="ECO:0000313" key="1">
    <source>
        <dbReference type="EMBL" id="CAM9933993.1"/>
    </source>
</evidence>
<proteinExistence type="predicted"/>
<accession>A0AC59YRM8</accession>
<evidence type="ECO:0000313" key="2">
    <source>
        <dbReference type="Proteomes" id="UP001162501"/>
    </source>
</evidence>
<protein>
    <submittedName>
        <fullName evidence="1">Uncharacterized protein</fullName>
    </submittedName>
</protein>
<organism evidence="1 2">
    <name type="scientific">Rangifer tarandus platyrhynchus</name>
    <name type="common">Svalbard reindeer</name>
    <dbReference type="NCBI Taxonomy" id="3082113"/>
    <lineage>
        <taxon>Eukaryota</taxon>
        <taxon>Metazoa</taxon>
        <taxon>Chordata</taxon>
        <taxon>Craniata</taxon>
        <taxon>Vertebrata</taxon>
        <taxon>Euteleostomi</taxon>
        <taxon>Mammalia</taxon>
        <taxon>Eutheria</taxon>
        <taxon>Laurasiatheria</taxon>
        <taxon>Artiodactyla</taxon>
        <taxon>Ruminantia</taxon>
        <taxon>Pecora</taxon>
        <taxon>Cervidae</taxon>
        <taxon>Odocoileinae</taxon>
        <taxon>Rangifer</taxon>
    </lineage>
</organism>